<accession>A0A0G1GMZ7</accession>
<dbReference type="AlphaFoldDB" id="A0A0G1GMZ7"/>
<evidence type="ECO:0000313" key="3">
    <source>
        <dbReference type="Proteomes" id="UP000034069"/>
    </source>
</evidence>
<comment type="caution">
    <text evidence="2">The sequence shown here is derived from an EMBL/GenBank/DDBJ whole genome shotgun (WGS) entry which is preliminary data.</text>
</comment>
<dbReference type="Proteomes" id="UP000034069">
    <property type="component" value="Unassembled WGS sequence"/>
</dbReference>
<gene>
    <name evidence="2" type="ORF">UW23_C0002G0008</name>
</gene>
<reference evidence="2 3" key="1">
    <citation type="journal article" date="2015" name="Nature">
        <title>rRNA introns, odd ribosomes, and small enigmatic genomes across a large radiation of phyla.</title>
        <authorList>
            <person name="Brown C.T."/>
            <person name="Hug L.A."/>
            <person name="Thomas B.C."/>
            <person name="Sharon I."/>
            <person name="Castelle C.J."/>
            <person name="Singh A."/>
            <person name="Wilkins M.J."/>
            <person name="Williams K.H."/>
            <person name="Banfield J.F."/>
        </authorList>
    </citation>
    <scope>NUCLEOTIDE SEQUENCE [LARGE SCALE GENOMIC DNA]</scope>
</reference>
<protein>
    <recommendedName>
        <fullName evidence="4">Fimbrial assembly family protein</fullName>
    </recommendedName>
</protein>
<feature type="transmembrane region" description="Helical" evidence="1">
    <location>
        <begin position="30"/>
        <end position="55"/>
    </location>
</feature>
<proteinExistence type="predicted"/>
<evidence type="ECO:0000313" key="2">
    <source>
        <dbReference type="EMBL" id="KKT36341.1"/>
    </source>
</evidence>
<evidence type="ECO:0008006" key="4">
    <source>
        <dbReference type="Google" id="ProtNLM"/>
    </source>
</evidence>
<sequence>MIWPVVYLHKHMVQVNLLSKKKGIRKQRNIFSIVGIGVFGLFSIFFLVQIVMLVIRYISVNQKLTAIKEETETISTQMLKDNERLNQFILTKFILGEILTLRSKQFDYSAYLEQAQAYIPAGSEISGVDFQTVGFVNIRVMSRSSNQVALLEKSLKDADLSASSFDRVVIKSVIKSDAVYRTDLLFGIKKNGDK</sequence>
<keyword evidence="1" id="KW-0472">Membrane</keyword>
<dbReference type="EMBL" id="LCHN01000002">
    <property type="protein sequence ID" value="KKT36341.1"/>
    <property type="molecule type" value="Genomic_DNA"/>
</dbReference>
<keyword evidence="1" id="KW-1133">Transmembrane helix</keyword>
<keyword evidence="1" id="KW-0812">Transmembrane</keyword>
<evidence type="ECO:0000256" key="1">
    <source>
        <dbReference type="SAM" id="Phobius"/>
    </source>
</evidence>
<organism evidence="2 3">
    <name type="scientific">Candidatus Collierbacteria bacterium GW2011_GWA1_44_12</name>
    <dbReference type="NCBI Taxonomy" id="1618376"/>
    <lineage>
        <taxon>Bacteria</taxon>
        <taxon>Candidatus Collieribacteriota</taxon>
    </lineage>
</organism>
<name>A0A0G1GMZ7_9BACT</name>